<dbReference type="InterPro" id="IPR017853">
    <property type="entry name" value="GH"/>
</dbReference>
<keyword evidence="4" id="KW-0732">Signal</keyword>
<evidence type="ECO:0000256" key="7">
    <source>
        <dbReference type="ARBA" id="ARBA00023295"/>
    </source>
</evidence>
<evidence type="ECO:0000256" key="9">
    <source>
        <dbReference type="SAM" id="MobiDB-lite"/>
    </source>
</evidence>
<gene>
    <name evidence="12" type="ORF">Gasu_31140</name>
</gene>
<evidence type="ECO:0000256" key="1">
    <source>
        <dbReference type="ARBA" id="ARBA00001412"/>
    </source>
</evidence>
<dbReference type="GO" id="GO:0004565">
    <property type="term" value="F:beta-galactosidase activity"/>
    <property type="evidence" value="ECO:0007669"/>
    <property type="project" value="UniProtKB-EC"/>
</dbReference>
<protein>
    <recommendedName>
        <fullName evidence="3">beta-galactosidase</fullName>
        <ecNumber evidence="3">3.2.1.23</ecNumber>
    </recommendedName>
</protein>
<dbReference type="EC" id="3.2.1.23" evidence="3"/>
<dbReference type="InterPro" id="IPR008979">
    <property type="entry name" value="Galactose-bd-like_sf"/>
</dbReference>
<dbReference type="SUPFAM" id="SSF49785">
    <property type="entry name" value="Galactose-binding domain-like"/>
    <property type="match status" value="2"/>
</dbReference>
<evidence type="ECO:0000256" key="3">
    <source>
        <dbReference type="ARBA" id="ARBA00012756"/>
    </source>
</evidence>
<evidence type="ECO:0000256" key="8">
    <source>
        <dbReference type="RuleBase" id="RU003679"/>
    </source>
</evidence>
<dbReference type="AlphaFoldDB" id="M2Y0M6"/>
<organism evidence="12 13">
    <name type="scientific">Galdieria sulphuraria</name>
    <name type="common">Red alga</name>
    <dbReference type="NCBI Taxonomy" id="130081"/>
    <lineage>
        <taxon>Eukaryota</taxon>
        <taxon>Rhodophyta</taxon>
        <taxon>Bangiophyceae</taxon>
        <taxon>Galdieriales</taxon>
        <taxon>Galdieriaceae</taxon>
        <taxon>Galdieria</taxon>
    </lineage>
</organism>
<keyword evidence="6" id="KW-0325">Glycoprotein</keyword>
<dbReference type="SUPFAM" id="SSF51445">
    <property type="entry name" value="(Trans)glycosidases"/>
    <property type="match status" value="1"/>
</dbReference>
<dbReference type="OrthoDB" id="1657402at2759"/>
<dbReference type="RefSeq" id="XP_005705993.1">
    <property type="nucleotide sequence ID" value="XM_005705936.1"/>
</dbReference>
<keyword evidence="13" id="KW-1185">Reference proteome</keyword>
<dbReference type="Gramene" id="EME29473">
    <property type="protein sequence ID" value="EME29473"/>
    <property type="gene ID" value="Gasu_31140"/>
</dbReference>
<evidence type="ECO:0000256" key="5">
    <source>
        <dbReference type="ARBA" id="ARBA00022801"/>
    </source>
</evidence>
<keyword evidence="5 12" id="KW-0378">Hydrolase</keyword>
<dbReference type="Gene3D" id="2.60.120.260">
    <property type="entry name" value="Galactose-binding domain-like"/>
    <property type="match status" value="2"/>
</dbReference>
<evidence type="ECO:0000259" key="11">
    <source>
        <dbReference type="Pfam" id="PF13364"/>
    </source>
</evidence>
<dbReference type="InterPro" id="IPR001944">
    <property type="entry name" value="Glycoside_Hdrlase_35"/>
</dbReference>
<evidence type="ECO:0000313" key="13">
    <source>
        <dbReference type="Proteomes" id="UP000030680"/>
    </source>
</evidence>
<dbReference type="PRINTS" id="PR00742">
    <property type="entry name" value="GLHYDRLASE35"/>
</dbReference>
<evidence type="ECO:0000256" key="4">
    <source>
        <dbReference type="ARBA" id="ARBA00022729"/>
    </source>
</evidence>
<feature type="domain" description="Glycoside hydrolase 35 catalytic" evidence="10">
    <location>
        <begin position="360"/>
        <end position="454"/>
    </location>
</feature>
<dbReference type="GO" id="GO:0005975">
    <property type="term" value="P:carbohydrate metabolic process"/>
    <property type="evidence" value="ECO:0007669"/>
    <property type="project" value="InterPro"/>
</dbReference>
<accession>M2Y0M6</accession>
<dbReference type="eggNOG" id="KOG0496">
    <property type="taxonomic scope" value="Eukaryota"/>
</dbReference>
<dbReference type="EMBL" id="KB454508">
    <property type="protein sequence ID" value="EME29473.1"/>
    <property type="molecule type" value="Genomic_DNA"/>
</dbReference>
<dbReference type="InterPro" id="IPR031330">
    <property type="entry name" value="Gly_Hdrlase_35_cat"/>
</dbReference>
<dbReference type="Gene3D" id="3.20.20.80">
    <property type="entry name" value="Glycosidases"/>
    <property type="match status" value="1"/>
</dbReference>
<comment type="catalytic activity">
    <reaction evidence="1">
        <text>Hydrolysis of terminal non-reducing beta-D-galactose residues in beta-D-galactosides.</text>
        <dbReference type="EC" id="3.2.1.23"/>
    </reaction>
</comment>
<feature type="domain" description="Beta-galactosidase jelly roll" evidence="11">
    <location>
        <begin position="1064"/>
        <end position="1143"/>
    </location>
</feature>
<comment type="similarity">
    <text evidence="2 8">Belongs to the glycosyl hydrolase 35 family.</text>
</comment>
<dbReference type="InterPro" id="IPR025300">
    <property type="entry name" value="BetaGal_jelly_roll_dom"/>
</dbReference>
<reference evidence="13" key="1">
    <citation type="journal article" date="2013" name="Science">
        <title>Gene transfer from bacteria and archaea facilitated evolution of an extremophilic eukaryote.</title>
        <authorList>
            <person name="Schonknecht G."/>
            <person name="Chen W.H."/>
            <person name="Ternes C.M."/>
            <person name="Barbier G.G."/>
            <person name="Shrestha R.P."/>
            <person name="Stanke M."/>
            <person name="Brautigam A."/>
            <person name="Baker B.J."/>
            <person name="Banfield J.F."/>
            <person name="Garavito R.M."/>
            <person name="Carr K."/>
            <person name="Wilkerson C."/>
            <person name="Rensing S.A."/>
            <person name="Gagneul D."/>
            <person name="Dickenson N.E."/>
            <person name="Oesterhelt C."/>
            <person name="Lercher M.J."/>
            <person name="Weber A.P."/>
        </authorList>
    </citation>
    <scope>NUCLEOTIDE SEQUENCE [LARGE SCALE GENOMIC DNA]</scope>
    <source>
        <strain evidence="13">074W</strain>
    </source>
</reference>
<dbReference type="Pfam" id="PF01301">
    <property type="entry name" value="Glyco_hydro_35"/>
    <property type="match status" value="2"/>
</dbReference>
<proteinExistence type="inferred from homology"/>
<feature type="domain" description="Glycoside hydrolase 35 catalytic" evidence="10">
    <location>
        <begin position="58"/>
        <end position="233"/>
    </location>
</feature>
<dbReference type="Proteomes" id="UP000030680">
    <property type="component" value="Unassembled WGS sequence"/>
</dbReference>
<dbReference type="PANTHER" id="PTHR23421">
    <property type="entry name" value="BETA-GALACTOSIDASE RELATED"/>
    <property type="match status" value="1"/>
</dbReference>
<keyword evidence="7 12" id="KW-0326">Glycosidase</keyword>
<sequence length="1189" mass="136992">MVKHTWNSKTTDNSSSFTQSQSFGPFFCSKERTSTNHEPSAFRKETYASHLTWTRRCLLIEGKPIPILSAEFHYWRIPDRNRWKRILESYRSLGFNCVRIYFHWGFHSPRQGVYDFQGNRDIEYLLQLCEELHLFVIAAPGPYICAETQCGGFPTWLVAKREIRIRHVAREFIKRWDQQFFEYCKEWYAQFLPILVSHERATHSRGCVIALQIENELMQWLAFFRIGLDKELRSLAELAREMGVYSPIIHNDAMPDGSWTRGKRNRLWWSLGLISSSRRSYRVDLYGMDLYVTWPPDNGDQREGSLFELDIKDILSIVRMSNGNGLSHEATFVPFRNASWKKHRFARAFDKLERTTSGFGGAATSGPVIVCEAQGGWYNQWGRRRTYDDMFTFFGEDHTSNVLVSLLAQGITMINIYMFYGGTNYGCLGDTEVYTSYDYAASIREYGFITNKARKVAAVNLFFRTFANFGLIETERLSRSDEYGVQCSLSNVVICTRWVRKSVSNHEDEVCYPRIAFLRNFSSVSKFTLALQGVAVTCSLEPRQVMLVPCDIPLSDKVVLHISGIQIVVRMKHLDTELWVLSLKDPEVGRIAFRSRVPLILKWCSIDGQYSGTCDPNREDDETSDLTNIPAEELSFGAFRNGTFINDDHLRQDCASLVRREETIGQVYHLSVWKPCFILLSSRENEHGTTTTRDQIRLVCLNSADASTVTCNWMEQERDIWSSQEETSRNPEAIAWGAYRLYFDSQGQLQISCTCSDTNIYFLRQGECPVMFQPMPCVVEQHIPYCFVCVLTDKMRLLSSLSTSSSSFIRWTSPWQSAYLDWNMIPWKPINYATERNPLDHLFTHGHCLYRCNFHIGRRLWLQNELTLKLNCRHLAVVWCNGKCVGSHLTYSHHIVGPGAVNFWDVSYSGNMNYDLTPYLKKNDNGVFENVQQQVIVLIHNFGQGRQPFVVNDVRNPRGLLSASFHGIPVEQVAWYISGRNVSELEDPFNTVGIPLEDKLIGQIVGNNPFRYSREDIQRGDENTRMYYQEMTTLVSSETFQSSSHLSNVVLKLDNSSFLFPVYSSAGMGWWRAKFRLPEILESFDGRLHMPLALCISGNAHCFAWINQLQIARYVAKVGPQTVFYIPCGLLLSDEENVLTIMYYTEHETAQVGIRITPYFVDSKTGNWKNEGFETISDLQPVVIYQFTA</sequence>
<dbReference type="KEGG" id="gsl:Gasu_31140"/>
<feature type="region of interest" description="Disordered" evidence="9">
    <location>
        <begin position="1"/>
        <end position="20"/>
    </location>
</feature>
<evidence type="ECO:0000256" key="6">
    <source>
        <dbReference type="ARBA" id="ARBA00023180"/>
    </source>
</evidence>
<dbReference type="Pfam" id="PF13364">
    <property type="entry name" value="BetaGal_ABD2"/>
    <property type="match status" value="1"/>
</dbReference>
<evidence type="ECO:0000256" key="2">
    <source>
        <dbReference type="ARBA" id="ARBA00009809"/>
    </source>
</evidence>
<evidence type="ECO:0000259" key="10">
    <source>
        <dbReference type="Pfam" id="PF01301"/>
    </source>
</evidence>
<name>M2Y0M6_GALSU</name>
<dbReference type="OMA" id="DGPQHDF"/>
<evidence type="ECO:0000313" key="12">
    <source>
        <dbReference type="EMBL" id="EME29473.1"/>
    </source>
</evidence>
<dbReference type="GeneID" id="17088264"/>